<dbReference type="eggNOG" id="COG1396">
    <property type="taxonomic scope" value="Bacteria"/>
</dbReference>
<gene>
    <name evidence="2" type="ordered locus">Francci3_4017</name>
</gene>
<name>Q2J5S5_FRACC</name>
<dbReference type="OrthoDB" id="513181at2"/>
<accession>Q2J5S5</accession>
<dbReference type="STRING" id="106370.Francci3_4017"/>
<dbReference type="AlphaFoldDB" id="Q2J5S5"/>
<sequence>MAKTRVDVNGLYGALDAARTARGLSWRQLAKEIEVSPSTMTRLANGHKPEVDAFVAMTRWLGMPAERFMLDDGDDERPQPELVAELAPLLRARKDLDAEDVRHLQEIIGSAVRRFNADRDARET</sequence>
<dbReference type="EMBL" id="CP000249">
    <property type="protein sequence ID" value="ABD13367.1"/>
    <property type="molecule type" value="Genomic_DNA"/>
</dbReference>
<dbReference type="SMART" id="SM00530">
    <property type="entry name" value="HTH_XRE"/>
    <property type="match status" value="1"/>
</dbReference>
<proteinExistence type="predicted"/>
<dbReference type="SUPFAM" id="SSF47413">
    <property type="entry name" value="lambda repressor-like DNA-binding domains"/>
    <property type="match status" value="1"/>
</dbReference>
<dbReference type="CDD" id="cd00093">
    <property type="entry name" value="HTH_XRE"/>
    <property type="match status" value="1"/>
</dbReference>
<evidence type="ECO:0000313" key="2">
    <source>
        <dbReference type="EMBL" id="ABD13367.1"/>
    </source>
</evidence>
<dbReference type="KEGG" id="fra:Francci3_4017"/>
<dbReference type="PROSITE" id="PS50943">
    <property type="entry name" value="HTH_CROC1"/>
    <property type="match status" value="1"/>
</dbReference>
<dbReference type="RefSeq" id="WP_011438387.1">
    <property type="nucleotide sequence ID" value="NC_007777.1"/>
</dbReference>
<dbReference type="Pfam" id="PF13560">
    <property type="entry name" value="HTH_31"/>
    <property type="match status" value="1"/>
</dbReference>
<dbReference type="HOGENOM" id="CLU_164061_0_0_11"/>
<dbReference type="Proteomes" id="UP000001937">
    <property type="component" value="Chromosome"/>
</dbReference>
<protein>
    <submittedName>
        <fullName evidence="2">Transcriptional regulator, XRE family</fullName>
    </submittedName>
</protein>
<organism evidence="2 3">
    <name type="scientific">Frankia casuarinae (strain DSM 45818 / CECT 9043 / HFP020203 / CcI3)</name>
    <dbReference type="NCBI Taxonomy" id="106370"/>
    <lineage>
        <taxon>Bacteria</taxon>
        <taxon>Bacillati</taxon>
        <taxon>Actinomycetota</taxon>
        <taxon>Actinomycetes</taxon>
        <taxon>Frankiales</taxon>
        <taxon>Frankiaceae</taxon>
        <taxon>Frankia</taxon>
    </lineage>
</organism>
<feature type="domain" description="HTH cro/C1-type" evidence="1">
    <location>
        <begin position="15"/>
        <end position="68"/>
    </location>
</feature>
<dbReference type="InterPro" id="IPR001387">
    <property type="entry name" value="Cro/C1-type_HTH"/>
</dbReference>
<dbReference type="GO" id="GO:0003677">
    <property type="term" value="F:DNA binding"/>
    <property type="evidence" value="ECO:0007669"/>
    <property type="project" value="InterPro"/>
</dbReference>
<reference evidence="2 3" key="1">
    <citation type="journal article" date="2007" name="Genome Res.">
        <title>Genome characteristics of facultatively symbiotic Frankia sp. strains reflect host range and host plant biogeography.</title>
        <authorList>
            <person name="Normand P."/>
            <person name="Lapierre P."/>
            <person name="Tisa L.S."/>
            <person name="Gogarten J.P."/>
            <person name="Alloisio N."/>
            <person name="Bagnarol E."/>
            <person name="Bassi C.A."/>
            <person name="Berry A.M."/>
            <person name="Bickhart D.M."/>
            <person name="Choisne N."/>
            <person name="Couloux A."/>
            <person name="Cournoyer B."/>
            <person name="Cruveiller S."/>
            <person name="Daubin V."/>
            <person name="Demange N."/>
            <person name="Francino M.P."/>
            <person name="Goltsman E."/>
            <person name="Huang Y."/>
            <person name="Kopp O.R."/>
            <person name="Labarre L."/>
            <person name="Lapidus A."/>
            <person name="Lavire C."/>
            <person name="Marechal J."/>
            <person name="Martinez M."/>
            <person name="Mastronunzio J.E."/>
            <person name="Mullin B.C."/>
            <person name="Niemann J."/>
            <person name="Pujic P."/>
            <person name="Rawnsley T."/>
            <person name="Rouy Z."/>
            <person name="Schenowitz C."/>
            <person name="Sellstedt A."/>
            <person name="Tavares F."/>
            <person name="Tomkins J.P."/>
            <person name="Vallenet D."/>
            <person name="Valverde C."/>
            <person name="Wall L.G."/>
            <person name="Wang Y."/>
            <person name="Medigue C."/>
            <person name="Benson D.R."/>
        </authorList>
    </citation>
    <scope>NUCLEOTIDE SEQUENCE [LARGE SCALE GENOMIC DNA]</scope>
    <source>
        <strain evidence="3">DSM 45818 / CECT 9043 / CcI3</strain>
    </source>
</reference>
<dbReference type="InterPro" id="IPR010982">
    <property type="entry name" value="Lambda_DNA-bd_dom_sf"/>
</dbReference>
<keyword evidence="3" id="KW-1185">Reference proteome</keyword>
<evidence type="ECO:0000313" key="3">
    <source>
        <dbReference type="Proteomes" id="UP000001937"/>
    </source>
</evidence>
<dbReference type="Gene3D" id="1.10.260.40">
    <property type="entry name" value="lambda repressor-like DNA-binding domains"/>
    <property type="match status" value="1"/>
</dbReference>
<evidence type="ECO:0000259" key="1">
    <source>
        <dbReference type="PROSITE" id="PS50943"/>
    </source>
</evidence>